<keyword evidence="9" id="KW-1185">Reference proteome</keyword>
<dbReference type="GO" id="GO:0006352">
    <property type="term" value="P:DNA-templated transcription initiation"/>
    <property type="evidence" value="ECO:0007669"/>
    <property type="project" value="InterPro"/>
</dbReference>
<dbReference type="InterPro" id="IPR014284">
    <property type="entry name" value="RNA_pol_sigma-70_dom"/>
</dbReference>
<keyword evidence="3" id="KW-0731">Sigma factor</keyword>
<gene>
    <name evidence="8" type="ORF">BDK89_0399</name>
</gene>
<dbReference type="SUPFAM" id="SSF88659">
    <property type="entry name" value="Sigma3 and sigma4 domains of RNA polymerase sigma factors"/>
    <property type="match status" value="1"/>
</dbReference>
<dbReference type="InterPro" id="IPR013324">
    <property type="entry name" value="RNA_pol_sigma_r3/r4-like"/>
</dbReference>
<comment type="caution">
    <text evidence="8">The sequence shown here is derived from an EMBL/GenBank/DDBJ whole genome shotgun (WGS) entry which is preliminary data.</text>
</comment>
<dbReference type="InterPro" id="IPR036388">
    <property type="entry name" value="WH-like_DNA-bd_sf"/>
</dbReference>
<evidence type="ECO:0000256" key="5">
    <source>
        <dbReference type="ARBA" id="ARBA00023163"/>
    </source>
</evidence>
<dbReference type="InterPro" id="IPR013325">
    <property type="entry name" value="RNA_pol_sigma_r2"/>
</dbReference>
<dbReference type="InterPro" id="IPR039425">
    <property type="entry name" value="RNA_pol_sigma-70-like"/>
</dbReference>
<evidence type="ECO:0000259" key="6">
    <source>
        <dbReference type="Pfam" id="PF04542"/>
    </source>
</evidence>
<dbReference type="Gene3D" id="1.10.1740.10">
    <property type="match status" value="1"/>
</dbReference>
<evidence type="ECO:0000259" key="7">
    <source>
        <dbReference type="Pfam" id="PF08281"/>
    </source>
</evidence>
<dbReference type="InterPro" id="IPR013249">
    <property type="entry name" value="RNA_pol_sigma70_r4_t2"/>
</dbReference>
<feature type="domain" description="RNA polymerase sigma-70 region 2" evidence="6">
    <location>
        <begin position="10"/>
        <end position="75"/>
    </location>
</feature>
<dbReference type="PANTHER" id="PTHR43133:SF8">
    <property type="entry name" value="RNA POLYMERASE SIGMA FACTOR HI_1459-RELATED"/>
    <property type="match status" value="1"/>
</dbReference>
<dbReference type="Gene3D" id="1.10.10.10">
    <property type="entry name" value="Winged helix-like DNA-binding domain superfamily/Winged helix DNA-binding domain"/>
    <property type="match status" value="1"/>
</dbReference>
<dbReference type="CDD" id="cd06171">
    <property type="entry name" value="Sigma70_r4"/>
    <property type="match status" value="1"/>
</dbReference>
<dbReference type="PANTHER" id="PTHR43133">
    <property type="entry name" value="RNA POLYMERASE ECF-TYPE SIGMA FACTO"/>
    <property type="match status" value="1"/>
</dbReference>
<evidence type="ECO:0000313" key="8">
    <source>
        <dbReference type="EMBL" id="TDT14841.1"/>
    </source>
</evidence>
<evidence type="ECO:0000256" key="1">
    <source>
        <dbReference type="ARBA" id="ARBA00010641"/>
    </source>
</evidence>
<comment type="similarity">
    <text evidence="1">Belongs to the sigma-70 factor family. ECF subfamily.</text>
</comment>
<dbReference type="GO" id="GO:0016987">
    <property type="term" value="F:sigma factor activity"/>
    <property type="evidence" value="ECO:0007669"/>
    <property type="project" value="UniProtKB-KW"/>
</dbReference>
<dbReference type="RefSeq" id="WP_133867355.1">
    <property type="nucleotide sequence ID" value="NZ_JAVJPS010000047.1"/>
</dbReference>
<evidence type="ECO:0000256" key="2">
    <source>
        <dbReference type="ARBA" id="ARBA00023015"/>
    </source>
</evidence>
<dbReference type="Pfam" id="PF04542">
    <property type="entry name" value="Sigma70_r2"/>
    <property type="match status" value="1"/>
</dbReference>
<dbReference type="AlphaFoldDB" id="A0A4R7HV50"/>
<feature type="domain" description="RNA polymerase sigma factor 70 region 4 type 2" evidence="7">
    <location>
        <begin position="105"/>
        <end position="154"/>
    </location>
</feature>
<proteinExistence type="inferred from homology"/>
<dbReference type="GO" id="GO:0003677">
    <property type="term" value="F:DNA binding"/>
    <property type="evidence" value="ECO:0007669"/>
    <property type="project" value="UniProtKB-KW"/>
</dbReference>
<evidence type="ECO:0000256" key="4">
    <source>
        <dbReference type="ARBA" id="ARBA00023125"/>
    </source>
</evidence>
<dbReference type="EMBL" id="SOAU01000001">
    <property type="protein sequence ID" value="TDT14841.1"/>
    <property type="molecule type" value="Genomic_DNA"/>
</dbReference>
<reference evidence="8 9" key="1">
    <citation type="submission" date="2019-03" db="EMBL/GenBank/DDBJ databases">
        <title>Sequencing the genomes of 1000 actinobacteria strains.</title>
        <authorList>
            <person name="Klenk H.-P."/>
        </authorList>
    </citation>
    <scope>NUCLEOTIDE SEQUENCE [LARGE SCALE GENOMIC DNA]</scope>
    <source>
        <strain evidence="8 9">DSM 18936</strain>
    </source>
</reference>
<organism evidence="8 9">
    <name type="scientific">Ilumatobacter fluminis</name>
    <dbReference type="NCBI Taxonomy" id="467091"/>
    <lineage>
        <taxon>Bacteria</taxon>
        <taxon>Bacillati</taxon>
        <taxon>Actinomycetota</taxon>
        <taxon>Acidimicrobiia</taxon>
        <taxon>Acidimicrobiales</taxon>
        <taxon>Ilumatobacteraceae</taxon>
        <taxon>Ilumatobacter</taxon>
    </lineage>
</organism>
<name>A0A4R7HV50_9ACTN</name>
<keyword evidence="4" id="KW-0238">DNA-binding</keyword>
<dbReference type="Pfam" id="PF08281">
    <property type="entry name" value="Sigma70_r4_2"/>
    <property type="match status" value="1"/>
</dbReference>
<sequence>MTATRLEEAYRAHADELVRYATAMVGPERAGDVVTDAFLTVFESESDRDIEHLRAYLFRAVYHRAVDLGRSRDRRQAREERDAHERLRLAPPPGVAESQIAIDARRSLSVLTDQQRAAVFLTYWCDLPPGEVAELLGVRSGTVKKQLSRARSKLREVLDV</sequence>
<dbReference type="Proteomes" id="UP000294558">
    <property type="component" value="Unassembled WGS sequence"/>
</dbReference>
<keyword evidence="5" id="KW-0804">Transcription</keyword>
<protein>
    <submittedName>
        <fullName evidence="8">RNA polymerase sigma-70 factor (ECF subfamily)</fullName>
    </submittedName>
</protein>
<dbReference type="SUPFAM" id="SSF88946">
    <property type="entry name" value="Sigma2 domain of RNA polymerase sigma factors"/>
    <property type="match status" value="1"/>
</dbReference>
<evidence type="ECO:0000313" key="9">
    <source>
        <dbReference type="Proteomes" id="UP000294558"/>
    </source>
</evidence>
<accession>A0A4R7HV50</accession>
<dbReference type="InterPro" id="IPR007627">
    <property type="entry name" value="RNA_pol_sigma70_r2"/>
</dbReference>
<dbReference type="OrthoDB" id="3777963at2"/>
<keyword evidence="2" id="KW-0805">Transcription regulation</keyword>
<evidence type="ECO:0000256" key="3">
    <source>
        <dbReference type="ARBA" id="ARBA00023082"/>
    </source>
</evidence>
<dbReference type="NCBIfam" id="TIGR02937">
    <property type="entry name" value="sigma70-ECF"/>
    <property type="match status" value="1"/>
</dbReference>